<evidence type="ECO:0000313" key="2">
    <source>
        <dbReference type="Proteomes" id="UP000054359"/>
    </source>
</evidence>
<name>A0A087T1T2_STEMI</name>
<protein>
    <submittedName>
        <fullName evidence="1">Uncharacterized protein</fullName>
    </submittedName>
</protein>
<gene>
    <name evidence="1" type="ORF">X975_09430</name>
</gene>
<feature type="non-terminal residue" evidence="1">
    <location>
        <position position="118"/>
    </location>
</feature>
<keyword evidence="2" id="KW-1185">Reference proteome</keyword>
<evidence type="ECO:0000313" key="1">
    <source>
        <dbReference type="EMBL" id="KFM59071.1"/>
    </source>
</evidence>
<dbReference type="Proteomes" id="UP000054359">
    <property type="component" value="Unassembled WGS sequence"/>
</dbReference>
<dbReference type="EMBL" id="KK113012">
    <property type="protein sequence ID" value="KFM59071.1"/>
    <property type="molecule type" value="Genomic_DNA"/>
</dbReference>
<sequence length="118" mass="13620">MDFVLKFECANVWSYIMLSIDSLIPAVQKLFMIWSKRAESMNKMGSQVVPQTFHDMDIFPSSSQVHEMLQCANECSKRQNGDYITFGEFCVYASELKSCYENKIPRPTPLSKSTKETR</sequence>
<reference evidence="1 2" key="1">
    <citation type="submission" date="2013-11" db="EMBL/GenBank/DDBJ databases">
        <title>Genome sequencing of Stegodyphus mimosarum.</title>
        <authorList>
            <person name="Bechsgaard J."/>
        </authorList>
    </citation>
    <scope>NUCLEOTIDE SEQUENCE [LARGE SCALE GENOMIC DNA]</scope>
</reference>
<proteinExistence type="predicted"/>
<accession>A0A087T1T2</accession>
<dbReference type="OrthoDB" id="6493944at2759"/>
<dbReference type="GO" id="GO:0005886">
    <property type="term" value="C:plasma membrane"/>
    <property type="evidence" value="ECO:0007669"/>
    <property type="project" value="TreeGrafter"/>
</dbReference>
<dbReference type="AlphaFoldDB" id="A0A087T1T2"/>
<dbReference type="PANTHER" id="PTHR36300:SF1">
    <property type="entry name" value="RAW, ISOFORM A"/>
    <property type="match status" value="1"/>
</dbReference>
<organism evidence="1 2">
    <name type="scientific">Stegodyphus mimosarum</name>
    <name type="common">African social velvet spider</name>
    <dbReference type="NCBI Taxonomy" id="407821"/>
    <lineage>
        <taxon>Eukaryota</taxon>
        <taxon>Metazoa</taxon>
        <taxon>Ecdysozoa</taxon>
        <taxon>Arthropoda</taxon>
        <taxon>Chelicerata</taxon>
        <taxon>Arachnida</taxon>
        <taxon>Araneae</taxon>
        <taxon>Araneomorphae</taxon>
        <taxon>Entelegynae</taxon>
        <taxon>Eresoidea</taxon>
        <taxon>Eresidae</taxon>
        <taxon>Stegodyphus</taxon>
    </lineage>
</organism>
<dbReference type="PANTHER" id="PTHR36300">
    <property type="entry name" value="RAW, ISOFORM A"/>
    <property type="match status" value="1"/>
</dbReference>